<dbReference type="Proteomes" id="UP001596147">
    <property type="component" value="Unassembled WGS sequence"/>
</dbReference>
<dbReference type="SUPFAM" id="SSF158472">
    <property type="entry name" value="HAMP domain-like"/>
    <property type="match status" value="1"/>
</dbReference>
<dbReference type="CDD" id="cd06225">
    <property type="entry name" value="HAMP"/>
    <property type="match status" value="1"/>
</dbReference>
<accession>A0ABW0LME0</accession>
<protein>
    <submittedName>
        <fullName evidence="9">Sensor histidine kinase</fullName>
        <ecNumber evidence="9">2.7.13.3</ecNumber>
    </submittedName>
</protein>
<name>A0ABW0LME0_9BACI</name>
<dbReference type="SMART" id="SM00304">
    <property type="entry name" value="HAMP"/>
    <property type="match status" value="1"/>
</dbReference>
<dbReference type="InterPro" id="IPR050640">
    <property type="entry name" value="Bact_2-comp_sensor_kinase"/>
</dbReference>
<evidence type="ECO:0000313" key="10">
    <source>
        <dbReference type="Proteomes" id="UP001596147"/>
    </source>
</evidence>
<keyword evidence="10" id="KW-1185">Reference proteome</keyword>
<dbReference type="Pfam" id="PF00672">
    <property type="entry name" value="HAMP"/>
    <property type="match status" value="1"/>
</dbReference>
<dbReference type="SUPFAM" id="SSF55874">
    <property type="entry name" value="ATPase domain of HSP90 chaperone/DNA topoisomerase II/histidine kinase"/>
    <property type="match status" value="1"/>
</dbReference>
<dbReference type="Gene3D" id="3.30.450.20">
    <property type="entry name" value="PAS domain"/>
    <property type="match status" value="1"/>
</dbReference>
<dbReference type="Gene3D" id="3.30.565.10">
    <property type="entry name" value="Histidine kinase-like ATPase, C-terminal domain"/>
    <property type="match status" value="1"/>
</dbReference>
<evidence type="ECO:0000256" key="6">
    <source>
        <dbReference type="ARBA" id="ARBA00023136"/>
    </source>
</evidence>
<reference evidence="10" key="1">
    <citation type="journal article" date="2019" name="Int. J. Syst. Evol. Microbiol.">
        <title>The Global Catalogue of Microorganisms (GCM) 10K type strain sequencing project: providing services to taxonomists for standard genome sequencing and annotation.</title>
        <authorList>
            <consortium name="The Broad Institute Genomics Platform"/>
            <consortium name="The Broad Institute Genome Sequencing Center for Infectious Disease"/>
            <person name="Wu L."/>
            <person name="Ma J."/>
        </authorList>
    </citation>
    <scope>NUCLEOTIDE SEQUENCE [LARGE SCALE GENOMIC DNA]</scope>
    <source>
        <strain evidence="10">CGMCC 1.12237</strain>
    </source>
</reference>
<keyword evidence="5 9" id="KW-0418">Kinase</keyword>
<evidence type="ECO:0000313" key="9">
    <source>
        <dbReference type="EMBL" id="MFC5466182.1"/>
    </source>
</evidence>
<keyword evidence="4 9" id="KW-0808">Transferase</keyword>
<dbReference type="InterPro" id="IPR036890">
    <property type="entry name" value="HATPase_C_sf"/>
</dbReference>
<proteinExistence type="predicted"/>
<evidence type="ECO:0000256" key="1">
    <source>
        <dbReference type="ARBA" id="ARBA00004651"/>
    </source>
</evidence>
<dbReference type="GO" id="GO:0004673">
    <property type="term" value="F:protein histidine kinase activity"/>
    <property type="evidence" value="ECO:0007669"/>
    <property type="project" value="UniProtKB-EC"/>
</dbReference>
<dbReference type="EMBL" id="JBHSMC010000021">
    <property type="protein sequence ID" value="MFC5466182.1"/>
    <property type="molecule type" value="Genomic_DNA"/>
</dbReference>
<comment type="subcellular location">
    <subcellularLocation>
        <location evidence="1">Cell membrane</location>
        <topology evidence="1">Multi-pass membrane protein</topology>
    </subcellularLocation>
</comment>
<evidence type="ECO:0000256" key="5">
    <source>
        <dbReference type="ARBA" id="ARBA00022777"/>
    </source>
</evidence>
<feature type="transmembrane region" description="Helical" evidence="7">
    <location>
        <begin position="306"/>
        <end position="326"/>
    </location>
</feature>
<evidence type="ECO:0000256" key="4">
    <source>
        <dbReference type="ARBA" id="ARBA00022679"/>
    </source>
</evidence>
<keyword evidence="7" id="KW-0812">Transmembrane</keyword>
<dbReference type="Pfam" id="PF06580">
    <property type="entry name" value="His_kinase"/>
    <property type="match status" value="1"/>
</dbReference>
<dbReference type="Gene3D" id="1.10.8.500">
    <property type="entry name" value="HAMP domain in histidine kinase"/>
    <property type="match status" value="1"/>
</dbReference>
<dbReference type="EC" id="2.7.13.3" evidence="9"/>
<dbReference type="RefSeq" id="WP_382353809.1">
    <property type="nucleotide sequence ID" value="NZ_JBHSMC010000021.1"/>
</dbReference>
<sequence>MKKGIGIRSKLLISYLIISFFPILILATQYYDTSKEELSNLARKNVYEIIKKNNDLIDSVLGGVEDSTLSITVDDDLFKIFNNLNPENNIQLLIADRDLRKISSQYVLKWSGVDSVQYVTSYFTFGDNTPLIRFRDTDYYNSALEGKGKLQWIPTYNIKELLNDENLFEDDYIFSAARLLNISYVRNGVISNLPMSVERPVLFIHFKADFYDQYIKDSIPIKGSDYMVITKEGQVISHKNQSLIGTNYDADWVESIVEEQSGTKLVKINGKNTIICFDTSDVTGWISIGMITEGDLVDEIVHSIKFNMFTFAIILVFISLLLAFIFSGRITKPIKKLLFAIRKMGQGSFDTKVEVTNNDEFGHLIRNFNTMNEQIRLLIQENYEVKLKEKETEIMALNVQLNPHFLYNTLNTMNWIAIENGQKELSKMLISISKMLHYTTNITSETGLVKEELEWLKSYTHIMSSRFEGVFTVEFDIDPSLVDWKIPRLMLQPFIENAIIHGFELIEEGGFIRITGIVESDTIIFCIEDNGKGMDKRKIKEVIEGSSDSVGIYNVDKRIKLLYGENYGVKLDSVQGSWTKVEIILPKNSPPIQKH</sequence>
<evidence type="ECO:0000259" key="8">
    <source>
        <dbReference type="PROSITE" id="PS50885"/>
    </source>
</evidence>
<keyword evidence="7" id="KW-1133">Transmembrane helix</keyword>
<dbReference type="InterPro" id="IPR003594">
    <property type="entry name" value="HATPase_dom"/>
</dbReference>
<dbReference type="PROSITE" id="PS50885">
    <property type="entry name" value="HAMP"/>
    <property type="match status" value="1"/>
</dbReference>
<feature type="domain" description="HAMP" evidence="8">
    <location>
        <begin position="328"/>
        <end position="380"/>
    </location>
</feature>
<dbReference type="PANTHER" id="PTHR34220">
    <property type="entry name" value="SENSOR HISTIDINE KINASE YPDA"/>
    <property type="match status" value="1"/>
</dbReference>
<dbReference type="SMART" id="SM00387">
    <property type="entry name" value="HATPase_c"/>
    <property type="match status" value="1"/>
</dbReference>
<evidence type="ECO:0000256" key="7">
    <source>
        <dbReference type="SAM" id="Phobius"/>
    </source>
</evidence>
<dbReference type="InterPro" id="IPR010559">
    <property type="entry name" value="Sig_transdc_His_kin_internal"/>
</dbReference>
<gene>
    <name evidence="9" type="ORF">ACFPM4_15730</name>
</gene>
<evidence type="ECO:0000256" key="2">
    <source>
        <dbReference type="ARBA" id="ARBA00022475"/>
    </source>
</evidence>
<dbReference type="PANTHER" id="PTHR34220:SF7">
    <property type="entry name" value="SENSOR HISTIDINE KINASE YPDA"/>
    <property type="match status" value="1"/>
</dbReference>
<organism evidence="9 10">
    <name type="scientific">Lederbergia graminis</name>
    <dbReference type="NCBI Taxonomy" id="735518"/>
    <lineage>
        <taxon>Bacteria</taxon>
        <taxon>Bacillati</taxon>
        <taxon>Bacillota</taxon>
        <taxon>Bacilli</taxon>
        <taxon>Bacillales</taxon>
        <taxon>Bacillaceae</taxon>
        <taxon>Lederbergia</taxon>
    </lineage>
</organism>
<keyword evidence="6 7" id="KW-0472">Membrane</keyword>
<keyword evidence="3" id="KW-0597">Phosphoprotein</keyword>
<keyword evidence="2" id="KW-1003">Cell membrane</keyword>
<feature type="transmembrane region" description="Helical" evidence="7">
    <location>
        <begin position="12"/>
        <end position="31"/>
    </location>
</feature>
<dbReference type="InterPro" id="IPR003660">
    <property type="entry name" value="HAMP_dom"/>
</dbReference>
<evidence type="ECO:0000256" key="3">
    <source>
        <dbReference type="ARBA" id="ARBA00022553"/>
    </source>
</evidence>
<comment type="caution">
    <text evidence="9">The sequence shown here is derived from an EMBL/GenBank/DDBJ whole genome shotgun (WGS) entry which is preliminary data.</text>
</comment>
<dbReference type="Pfam" id="PF02518">
    <property type="entry name" value="HATPase_c"/>
    <property type="match status" value="1"/>
</dbReference>